<evidence type="ECO:0000313" key="2">
    <source>
        <dbReference type="Proteomes" id="UP000619238"/>
    </source>
</evidence>
<sequence length="171" mass="19687">MTVNIKVDSINNDLFFVDCGEFEIYGDFNSWINKHYITQIPLEIKKKVQSLKYDLFHANYVDGGDVFQIHVALVTAGEKLNYTYSTKHQGIQFSLNPDPYYKGQVNVEVLLYNIKLRCEDKYIHIGGKKTTDIVPPYKDEECPDDDANKYIRALIDPHPQRKGKSILVGKP</sequence>
<proteinExistence type="predicted"/>
<name>A0ABR7QE86_9FLAO</name>
<dbReference type="RefSeq" id="WP_187563672.1">
    <property type="nucleotide sequence ID" value="NZ_JACGWS010000012.1"/>
</dbReference>
<keyword evidence="2" id="KW-1185">Reference proteome</keyword>
<dbReference type="EMBL" id="JACGWS010000012">
    <property type="protein sequence ID" value="MBC8756634.1"/>
    <property type="molecule type" value="Genomic_DNA"/>
</dbReference>
<organism evidence="1 2">
    <name type="scientific">Kordia aestuariivivens</name>
    <dbReference type="NCBI Taxonomy" id="2759037"/>
    <lineage>
        <taxon>Bacteria</taxon>
        <taxon>Pseudomonadati</taxon>
        <taxon>Bacteroidota</taxon>
        <taxon>Flavobacteriia</taxon>
        <taxon>Flavobacteriales</taxon>
        <taxon>Flavobacteriaceae</taxon>
        <taxon>Kordia</taxon>
    </lineage>
</organism>
<evidence type="ECO:0000313" key="1">
    <source>
        <dbReference type="EMBL" id="MBC8756634.1"/>
    </source>
</evidence>
<dbReference type="Proteomes" id="UP000619238">
    <property type="component" value="Unassembled WGS sequence"/>
</dbReference>
<accession>A0ABR7QE86</accession>
<gene>
    <name evidence="1" type="ORF">H2O64_18320</name>
</gene>
<comment type="caution">
    <text evidence="1">The sequence shown here is derived from an EMBL/GenBank/DDBJ whole genome shotgun (WGS) entry which is preliminary data.</text>
</comment>
<reference evidence="1 2" key="1">
    <citation type="submission" date="2020-07" db="EMBL/GenBank/DDBJ databases">
        <title>Description of Kordia aestuariivivens sp. nov., isolated from a tidal flat.</title>
        <authorList>
            <person name="Park S."/>
            <person name="Yoon J.-H."/>
        </authorList>
    </citation>
    <scope>NUCLEOTIDE SEQUENCE [LARGE SCALE GENOMIC DNA]</scope>
    <source>
        <strain evidence="1 2">YSTF-M3</strain>
    </source>
</reference>
<protein>
    <submittedName>
        <fullName evidence="1">Uncharacterized protein</fullName>
    </submittedName>
</protein>